<dbReference type="Proteomes" id="UP000825935">
    <property type="component" value="Chromosome 8"/>
</dbReference>
<dbReference type="InterPro" id="IPR001563">
    <property type="entry name" value="Peptidase_S10"/>
</dbReference>
<evidence type="ECO:0000313" key="11">
    <source>
        <dbReference type="Proteomes" id="UP000825935"/>
    </source>
</evidence>
<evidence type="ECO:0000256" key="3">
    <source>
        <dbReference type="ARBA" id="ARBA00022670"/>
    </source>
</evidence>
<name>A0A8T2U9F7_CERRI</name>
<feature type="transmembrane region" description="Helical" evidence="9">
    <location>
        <begin position="12"/>
        <end position="33"/>
    </location>
</feature>
<comment type="caution">
    <text evidence="10">The sequence shown here is derived from an EMBL/GenBank/DDBJ whole genome shotgun (WGS) entry which is preliminary data.</text>
</comment>
<dbReference type="OMA" id="GAQHLIC"/>
<keyword evidence="6" id="KW-1015">Disulfide bond</keyword>
<dbReference type="Gene3D" id="3.40.50.1820">
    <property type="entry name" value="alpha/beta hydrolase"/>
    <property type="match status" value="1"/>
</dbReference>
<dbReference type="FunFam" id="3.40.50.11320:FF:000002">
    <property type="entry name" value="Carboxypeptidase"/>
    <property type="match status" value="1"/>
</dbReference>
<evidence type="ECO:0000256" key="1">
    <source>
        <dbReference type="ARBA" id="ARBA00009431"/>
    </source>
</evidence>
<dbReference type="FunFam" id="3.40.50.12670:FF:000002">
    <property type="entry name" value="Carboxypeptidase"/>
    <property type="match status" value="1"/>
</dbReference>
<comment type="similarity">
    <text evidence="1 8">Belongs to the peptidase S10 family.</text>
</comment>
<proteinExistence type="inferred from homology"/>
<dbReference type="AlphaFoldDB" id="A0A8T2U9F7"/>
<dbReference type="GO" id="GO:0004185">
    <property type="term" value="F:serine-type carboxypeptidase activity"/>
    <property type="evidence" value="ECO:0007669"/>
    <property type="project" value="UniProtKB-UniRule"/>
</dbReference>
<protein>
    <recommendedName>
        <fullName evidence="8">Carboxypeptidase</fullName>
        <ecNumber evidence="8">3.4.16.-</ecNumber>
    </recommendedName>
</protein>
<dbReference type="InterPro" id="IPR018202">
    <property type="entry name" value="Ser_caboxypep_ser_AS"/>
</dbReference>
<evidence type="ECO:0000256" key="2">
    <source>
        <dbReference type="ARBA" id="ARBA00022645"/>
    </source>
</evidence>
<evidence type="ECO:0000256" key="8">
    <source>
        <dbReference type="RuleBase" id="RU361156"/>
    </source>
</evidence>
<organism evidence="10 11">
    <name type="scientific">Ceratopteris richardii</name>
    <name type="common">Triangle waterfern</name>
    <dbReference type="NCBI Taxonomy" id="49495"/>
    <lineage>
        <taxon>Eukaryota</taxon>
        <taxon>Viridiplantae</taxon>
        <taxon>Streptophyta</taxon>
        <taxon>Embryophyta</taxon>
        <taxon>Tracheophyta</taxon>
        <taxon>Polypodiopsida</taxon>
        <taxon>Polypodiidae</taxon>
        <taxon>Polypodiales</taxon>
        <taxon>Pteridineae</taxon>
        <taxon>Pteridaceae</taxon>
        <taxon>Parkerioideae</taxon>
        <taxon>Ceratopteris</taxon>
    </lineage>
</organism>
<dbReference type="InterPro" id="IPR029058">
    <property type="entry name" value="AB_hydrolase_fold"/>
</dbReference>
<keyword evidence="2 8" id="KW-0121">Carboxypeptidase</keyword>
<evidence type="ECO:0000256" key="7">
    <source>
        <dbReference type="ARBA" id="ARBA00023180"/>
    </source>
</evidence>
<keyword evidence="7" id="KW-0325">Glycoprotein</keyword>
<evidence type="ECO:0000256" key="5">
    <source>
        <dbReference type="ARBA" id="ARBA00022801"/>
    </source>
</evidence>
<dbReference type="SUPFAM" id="SSF53474">
    <property type="entry name" value="alpha/beta-Hydrolases"/>
    <property type="match status" value="1"/>
</dbReference>
<keyword evidence="5 8" id="KW-0378">Hydrolase</keyword>
<dbReference type="OrthoDB" id="443318at2759"/>
<gene>
    <name evidence="10" type="ORF">KP509_08G003500</name>
</gene>
<evidence type="ECO:0000313" key="10">
    <source>
        <dbReference type="EMBL" id="KAH7430546.1"/>
    </source>
</evidence>
<dbReference type="Gene3D" id="3.40.50.12670">
    <property type="match status" value="1"/>
</dbReference>
<dbReference type="PANTHER" id="PTHR11802">
    <property type="entry name" value="SERINE PROTEASE FAMILY S10 SERINE CARBOXYPEPTIDASE"/>
    <property type="match status" value="1"/>
</dbReference>
<dbReference type="GO" id="GO:0019748">
    <property type="term" value="P:secondary metabolic process"/>
    <property type="evidence" value="ECO:0007669"/>
    <property type="project" value="TreeGrafter"/>
</dbReference>
<dbReference type="PRINTS" id="PR00724">
    <property type="entry name" value="CRBOXYPTASEC"/>
</dbReference>
<dbReference type="Pfam" id="PF00450">
    <property type="entry name" value="Peptidase_S10"/>
    <property type="match status" value="1"/>
</dbReference>
<evidence type="ECO:0000256" key="9">
    <source>
        <dbReference type="SAM" id="Phobius"/>
    </source>
</evidence>
<keyword evidence="4" id="KW-0732">Signal</keyword>
<keyword evidence="9" id="KW-0812">Transmembrane</keyword>
<evidence type="ECO:0000256" key="4">
    <source>
        <dbReference type="ARBA" id="ARBA00022729"/>
    </source>
</evidence>
<keyword evidence="11" id="KW-1185">Reference proteome</keyword>
<dbReference type="InterPro" id="IPR033124">
    <property type="entry name" value="Ser_caboxypep_his_AS"/>
</dbReference>
<dbReference type="PROSITE" id="PS00131">
    <property type="entry name" value="CARBOXYPEPT_SER_SER"/>
    <property type="match status" value="1"/>
</dbReference>
<dbReference type="PROSITE" id="PS00560">
    <property type="entry name" value="CARBOXYPEPT_SER_HIS"/>
    <property type="match status" value="1"/>
</dbReference>
<evidence type="ECO:0000256" key="6">
    <source>
        <dbReference type="ARBA" id="ARBA00023157"/>
    </source>
</evidence>
<keyword evidence="9" id="KW-1133">Transmembrane helix</keyword>
<keyword evidence="3 8" id="KW-0645">Protease</keyword>
<dbReference type="EMBL" id="CM035413">
    <property type="protein sequence ID" value="KAH7430546.1"/>
    <property type="molecule type" value="Genomic_DNA"/>
</dbReference>
<reference evidence="10" key="1">
    <citation type="submission" date="2021-08" db="EMBL/GenBank/DDBJ databases">
        <title>WGS assembly of Ceratopteris richardii.</title>
        <authorList>
            <person name="Marchant D.B."/>
            <person name="Chen G."/>
            <person name="Jenkins J."/>
            <person name="Shu S."/>
            <person name="Leebens-Mack J."/>
            <person name="Grimwood J."/>
            <person name="Schmutz J."/>
            <person name="Soltis P."/>
            <person name="Soltis D."/>
            <person name="Chen Z.-H."/>
        </authorList>
    </citation>
    <scope>NUCLEOTIDE SEQUENCE</scope>
    <source>
        <strain evidence="10">Whitten #5841</strain>
        <tissue evidence="10">Leaf</tissue>
    </source>
</reference>
<dbReference type="EC" id="3.4.16.-" evidence="8"/>
<accession>A0A8T2U9F7</accession>
<dbReference type="GO" id="GO:0006508">
    <property type="term" value="P:proteolysis"/>
    <property type="evidence" value="ECO:0007669"/>
    <property type="project" value="UniProtKB-KW"/>
</dbReference>
<dbReference type="FunFam" id="3.40.50.1820:FF:000143">
    <property type="entry name" value="Carboxypeptidase"/>
    <property type="match status" value="1"/>
</dbReference>
<keyword evidence="9" id="KW-0472">Membrane</keyword>
<sequence length="503" mass="56127">MVAFTVVGRLAANVWTVLIFLLHLPLFLPPLYFTEGAPSEALVESLPGFDGTFPSKHYAGYITVDEEYGRNLYYYFVTSSNDPTADPLVLWMNGGPGCSSFDGFIYEHGPFHFEVNKTYGGLPGLKINHNSWTKVASIIYLESPVGVGFSYSNITIDYTIGDLKTARDVHTFILKWYEQYPEFQSNSLYVAGESYAGVYVPTAVEEIVMGIQNGVEPLVNLKGYLIGNGVTDEAFDGDALVPFVHGMGLISNQLYEETVSSCNGSYSNPTDSACIAKLDKIDEEIDVLNIYDILEPCYHDMSLQAVMDIDNLPKSFRRLGDTKRTLPTRRRMFGRAWPLRSPVRAGLVPSWPSLGLTVPCLDFEIANRWLNHPAVREAIHAQPVSAIGIWTVCKDLSYYHDAGSMLPYHKKLLESGYRVLIYSGDHDMCVPFTGSEAWTLSLGYEIAIDWHPWFTNDQVSGYAISYAKNLTFATIKGAGHTVPEYKPEESLNFFSKWLSGSDI</sequence>
<dbReference type="GO" id="GO:0016747">
    <property type="term" value="F:acyltransferase activity, transferring groups other than amino-acyl groups"/>
    <property type="evidence" value="ECO:0007669"/>
    <property type="project" value="TreeGrafter"/>
</dbReference>
<dbReference type="PANTHER" id="PTHR11802:SF254">
    <property type="entry name" value="SERINE CARBOXYPEPTIDASE-LIKE 20"/>
    <property type="match status" value="1"/>
</dbReference>